<sequence>MNRLSKCLAASAALLMLAGCGSAGARTATSKPAEPKDEAAEFGADLVAMLNDGKSKELFDLWAGSEDSIFEPLADAVMPDAKAKGIEWKYKEGALGRKEGSVTLKWTTPKLHSTKEYKVKRVDGKWRLESDPLMWVNICSPFSVDGTEAPVIDELGNEQGPCYSDGGEEGEVPQAGQILLVAPGEHTFSLDVLKDVVEQPYKAMAYPTTDAALDFTKRPGIQNGYANLVPDKPGIAAGYADAVKAAFKAAKNEVSDDGYDQHPDLFDGITVTPTDDIMHPTIGGTYQRWTGNGYQQRDISELEWGMGINWQGVSVTIHDNGYTGD</sequence>
<reference evidence="2 3" key="1">
    <citation type="journal article" date="2016" name="Sci. Rep.">
        <title>Evaluation of genetic diversity among strains of the human gut commensal Bifidobacterium adolescentis.</title>
        <authorList>
            <person name="Duranti S."/>
            <person name="Milani C."/>
            <person name="Lugli G.A."/>
            <person name="Mancabelli L."/>
            <person name="Turroni F."/>
            <person name="Ferrario C."/>
            <person name="Mangifesta M."/>
            <person name="Viappiani A."/>
            <person name="Sanchez B."/>
            <person name="Margolles A."/>
            <person name="van Sinderen D."/>
            <person name="Ventura M."/>
        </authorList>
    </citation>
    <scope>NUCLEOTIDE SEQUENCE [LARGE SCALE GENOMIC DNA]</scope>
    <source>
        <strain evidence="2 3">AD2-8</strain>
    </source>
</reference>
<dbReference type="Proteomes" id="UP000193664">
    <property type="component" value="Unassembled WGS sequence"/>
</dbReference>
<dbReference type="PROSITE" id="PS51257">
    <property type="entry name" value="PROKAR_LIPOPROTEIN"/>
    <property type="match status" value="1"/>
</dbReference>
<feature type="signal peptide" evidence="1">
    <location>
        <begin position="1"/>
        <end position="25"/>
    </location>
</feature>
<evidence type="ECO:0000313" key="3">
    <source>
        <dbReference type="Proteomes" id="UP000193664"/>
    </source>
</evidence>
<evidence type="ECO:0000313" key="2">
    <source>
        <dbReference type="EMBL" id="OSG90912.1"/>
    </source>
</evidence>
<proteinExistence type="predicted"/>
<keyword evidence="1" id="KW-0732">Signal</keyword>
<name>A0A1X2Z925_BIFAD</name>
<comment type="caution">
    <text evidence="2">The sequence shown here is derived from an EMBL/GenBank/DDBJ whole genome shotgun (WGS) entry which is preliminary data.</text>
</comment>
<dbReference type="RefSeq" id="WP_085408711.1">
    <property type="nucleotide sequence ID" value="NZ_LNKF01000014.1"/>
</dbReference>
<protein>
    <submittedName>
        <fullName evidence="2">Uncharacterized protein</fullName>
    </submittedName>
</protein>
<gene>
    <name evidence="2" type="ORF">AD0028_1904</name>
</gene>
<dbReference type="AlphaFoldDB" id="A0A1X2Z925"/>
<organism evidence="2 3">
    <name type="scientific">Bifidobacterium adolescentis</name>
    <dbReference type="NCBI Taxonomy" id="1680"/>
    <lineage>
        <taxon>Bacteria</taxon>
        <taxon>Bacillati</taxon>
        <taxon>Actinomycetota</taxon>
        <taxon>Actinomycetes</taxon>
        <taxon>Bifidobacteriales</taxon>
        <taxon>Bifidobacteriaceae</taxon>
        <taxon>Bifidobacterium</taxon>
    </lineage>
</organism>
<feature type="chain" id="PRO_5012936702" evidence="1">
    <location>
        <begin position="26"/>
        <end position="325"/>
    </location>
</feature>
<dbReference type="EMBL" id="LNKF01000014">
    <property type="protein sequence ID" value="OSG90912.1"/>
    <property type="molecule type" value="Genomic_DNA"/>
</dbReference>
<evidence type="ECO:0000256" key="1">
    <source>
        <dbReference type="SAM" id="SignalP"/>
    </source>
</evidence>
<accession>A0A1X2Z925</accession>